<evidence type="ECO:0000256" key="1">
    <source>
        <dbReference type="SAM" id="MobiDB-lite"/>
    </source>
</evidence>
<feature type="compositionally biased region" description="Basic and acidic residues" evidence="1">
    <location>
        <begin position="52"/>
        <end position="87"/>
    </location>
</feature>
<evidence type="ECO:0000313" key="2">
    <source>
        <dbReference type="EMBL" id="KHN73607.1"/>
    </source>
</evidence>
<feature type="non-terminal residue" evidence="2">
    <location>
        <position position="129"/>
    </location>
</feature>
<name>A0A0B2UWV8_TOXCA</name>
<organism evidence="2 3">
    <name type="scientific">Toxocara canis</name>
    <name type="common">Canine roundworm</name>
    <dbReference type="NCBI Taxonomy" id="6265"/>
    <lineage>
        <taxon>Eukaryota</taxon>
        <taxon>Metazoa</taxon>
        <taxon>Ecdysozoa</taxon>
        <taxon>Nematoda</taxon>
        <taxon>Chromadorea</taxon>
        <taxon>Rhabditida</taxon>
        <taxon>Spirurina</taxon>
        <taxon>Ascaridomorpha</taxon>
        <taxon>Ascaridoidea</taxon>
        <taxon>Toxocaridae</taxon>
        <taxon>Toxocara</taxon>
    </lineage>
</organism>
<feature type="region of interest" description="Disordered" evidence="1">
    <location>
        <begin position="52"/>
        <end position="129"/>
    </location>
</feature>
<dbReference type="Proteomes" id="UP000031036">
    <property type="component" value="Unassembled WGS sequence"/>
</dbReference>
<reference evidence="2 3" key="1">
    <citation type="submission" date="2014-11" db="EMBL/GenBank/DDBJ databases">
        <title>Genetic blueprint of the zoonotic pathogen Toxocara canis.</title>
        <authorList>
            <person name="Zhu X.-Q."/>
            <person name="Korhonen P.K."/>
            <person name="Cai H."/>
            <person name="Young N.D."/>
            <person name="Nejsum P."/>
            <person name="von Samson-Himmelstjerna G."/>
            <person name="Boag P.R."/>
            <person name="Tan P."/>
            <person name="Li Q."/>
            <person name="Min J."/>
            <person name="Yang Y."/>
            <person name="Wang X."/>
            <person name="Fang X."/>
            <person name="Hall R.S."/>
            <person name="Hofmann A."/>
            <person name="Sternberg P.W."/>
            <person name="Jex A.R."/>
            <person name="Gasser R.B."/>
        </authorList>
    </citation>
    <scope>NUCLEOTIDE SEQUENCE [LARGE SCALE GENOMIC DNA]</scope>
    <source>
        <strain evidence="2">PN_DK_2014</strain>
    </source>
</reference>
<protein>
    <submittedName>
        <fullName evidence="2">Uncharacterized protein</fullName>
    </submittedName>
</protein>
<proteinExistence type="predicted"/>
<dbReference type="EMBL" id="JPKZ01003101">
    <property type="protein sequence ID" value="KHN73607.1"/>
    <property type="molecule type" value="Genomic_DNA"/>
</dbReference>
<sequence length="129" mass="14918">PTLRSFERERSRRVRSRLVLRPPRRFGDGERRFGDGELRRLLGDGDTFRLGDAGERRFGDRGDRRLGDGEARRRGEGELRRLGDGVERRRRRSGVGERREDAMVAFSPRSARTAPCGERERLTGLRPRS</sequence>
<accession>A0A0B2UWV8</accession>
<comment type="caution">
    <text evidence="2">The sequence shown here is derived from an EMBL/GenBank/DDBJ whole genome shotgun (WGS) entry which is preliminary data.</text>
</comment>
<keyword evidence="3" id="KW-1185">Reference proteome</keyword>
<feature type="non-terminal residue" evidence="2">
    <location>
        <position position="1"/>
    </location>
</feature>
<gene>
    <name evidence="2" type="ORF">Tcan_00407</name>
</gene>
<dbReference type="AlphaFoldDB" id="A0A0B2UWV8"/>
<evidence type="ECO:0000313" key="3">
    <source>
        <dbReference type="Proteomes" id="UP000031036"/>
    </source>
</evidence>